<sequence>MKNLDLLMNGMYTFNDEWEGKQRLNVVAHGCLVGKTGSMVVAGFQNGRFGDDVRHVSAEELSLLLKTRYPLYQNAIIRTLTCYSGDGGNDAFGAQLCRKTGLPVQSFIGPMTGNFTPEKITELCSEALRFGIYDKLTALFAEKREFQVNSRNPYSFFSRNYFSFRHQPVTFSP</sequence>
<gene>
    <name evidence="1" type="ORF">A9B99_04065</name>
</gene>
<dbReference type="AlphaFoldDB" id="A0A1B7L982"/>
<comment type="caution">
    <text evidence="1">The sequence shown here is derived from an EMBL/GenBank/DDBJ whole genome shotgun (WGS) entry which is preliminary data.</text>
</comment>
<dbReference type="Proteomes" id="UP000078225">
    <property type="component" value="Unassembled WGS sequence"/>
</dbReference>
<dbReference type="OrthoDB" id="6742917at2"/>
<evidence type="ECO:0000313" key="1">
    <source>
        <dbReference type="EMBL" id="OAT78883.1"/>
    </source>
</evidence>
<evidence type="ECO:0000313" key="2">
    <source>
        <dbReference type="Proteomes" id="UP000078225"/>
    </source>
</evidence>
<dbReference type="RefSeq" id="WP_064594859.1">
    <property type="nucleotide sequence ID" value="NZ_CP134782.1"/>
</dbReference>
<reference evidence="2" key="1">
    <citation type="submission" date="2016-05" db="EMBL/GenBank/DDBJ databases">
        <authorList>
            <person name="Behera P."/>
            <person name="Vaishampayan P."/>
            <person name="Singh N."/>
            <person name="Raina V."/>
            <person name="Suar M."/>
            <person name="Pattnaik A."/>
            <person name="Rastogi G."/>
        </authorList>
    </citation>
    <scope>NUCLEOTIDE SEQUENCE [LARGE SCALE GENOMIC DNA]</scope>
    <source>
        <strain evidence="2">MP23</strain>
    </source>
</reference>
<dbReference type="STRING" id="1691903.A9B99_04065"/>
<proteinExistence type="predicted"/>
<protein>
    <submittedName>
        <fullName evidence="1">Uncharacterized protein</fullName>
    </submittedName>
</protein>
<organism evidence="1 2">
    <name type="scientific">Mangrovibacter phragmitis</name>
    <dbReference type="NCBI Taxonomy" id="1691903"/>
    <lineage>
        <taxon>Bacteria</taxon>
        <taxon>Pseudomonadati</taxon>
        <taxon>Pseudomonadota</taxon>
        <taxon>Gammaproteobacteria</taxon>
        <taxon>Enterobacterales</taxon>
        <taxon>Enterobacteriaceae</taxon>
        <taxon>Mangrovibacter</taxon>
    </lineage>
</organism>
<accession>A0A1B7L982</accession>
<name>A0A1B7L982_9ENTR</name>
<dbReference type="EMBL" id="LYRP01000001">
    <property type="protein sequence ID" value="OAT78883.1"/>
    <property type="molecule type" value="Genomic_DNA"/>
</dbReference>
<keyword evidence="2" id="KW-1185">Reference proteome</keyword>